<keyword evidence="18" id="KW-0812">Transmembrane</keyword>
<keyword evidence="24" id="KW-1185">Reference proteome</keyword>
<accession>A0AAN9U246</accession>
<dbReference type="InterPro" id="IPR041426">
    <property type="entry name" value="Mos1_HTH"/>
</dbReference>
<dbReference type="Gene3D" id="3.30.420.10">
    <property type="entry name" value="Ribonuclease H-like superfamily/Ribonuclease H"/>
    <property type="match status" value="1"/>
</dbReference>
<keyword evidence="18" id="KW-1133">Transmembrane helix</keyword>
<evidence type="ECO:0000256" key="15">
    <source>
        <dbReference type="PIRSR" id="PIRSR634016-1"/>
    </source>
</evidence>
<dbReference type="Gene3D" id="2.60.40.1730">
    <property type="entry name" value="tricorn interacting facor f3 domain"/>
    <property type="match status" value="2"/>
</dbReference>
<evidence type="ECO:0000256" key="12">
    <source>
        <dbReference type="ARBA" id="ARBA00023136"/>
    </source>
</evidence>
<dbReference type="SUPFAM" id="SSF63737">
    <property type="entry name" value="Leukotriene A4 hydrolase N-terminal domain"/>
    <property type="match status" value="2"/>
</dbReference>
<keyword evidence="9" id="KW-0378">Hydrolase</keyword>
<dbReference type="InterPro" id="IPR014782">
    <property type="entry name" value="Peptidase_M1_dom"/>
</dbReference>
<dbReference type="InterPro" id="IPR001930">
    <property type="entry name" value="Peptidase_M1"/>
</dbReference>
<feature type="binding site" evidence="16">
    <location>
        <position position="630"/>
    </location>
    <ligand>
        <name>Zn(2+)</name>
        <dbReference type="ChEBI" id="CHEBI:29105"/>
        <note>catalytic</note>
    </ligand>
</feature>
<dbReference type="CDD" id="cd09601">
    <property type="entry name" value="M1_APN-Q_like"/>
    <property type="match status" value="2"/>
</dbReference>
<feature type="domain" description="ERAP1-like C-terminal" evidence="20">
    <location>
        <begin position="1805"/>
        <end position="2067"/>
    </location>
</feature>
<dbReference type="GO" id="GO:0008270">
    <property type="term" value="F:zinc ion binding"/>
    <property type="evidence" value="ECO:0007669"/>
    <property type="project" value="InterPro"/>
</dbReference>
<dbReference type="GO" id="GO:0042277">
    <property type="term" value="F:peptide binding"/>
    <property type="evidence" value="ECO:0007669"/>
    <property type="project" value="TreeGrafter"/>
</dbReference>
<dbReference type="PRINTS" id="PR00756">
    <property type="entry name" value="ALADIPTASE"/>
</dbReference>
<dbReference type="InterPro" id="IPR045357">
    <property type="entry name" value="Aminopeptidase_N-like_N"/>
</dbReference>
<dbReference type="GO" id="GO:0005886">
    <property type="term" value="C:plasma membrane"/>
    <property type="evidence" value="ECO:0007669"/>
    <property type="project" value="UniProtKB-SubCell"/>
</dbReference>
<organism evidence="23 24">
    <name type="scientific">Parthenolecanium corni</name>
    <dbReference type="NCBI Taxonomy" id="536013"/>
    <lineage>
        <taxon>Eukaryota</taxon>
        <taxon>Metazoa</taxon>
        <taxon>Ecdysozoa</taxon>
        <taxon>Arthropoda</taxon>
        <taxon>Hexapoda</taxon>
        <taxon>Insecta</taxon>
        <taxon>Pterygota</taxon>
        <taxon>Neoptera</taxon>
        <taxon>Paraneoptera</taxon>
        <taxon>Hemiptera</taxon>
        <taxon>Sternorrhyncha</taxon>
        <taxon>Coccoidea</taxon>
        <taxon>Coccidae</taxon>
        <taxon>Parthenolecanium</taxon>
    </lineage>
</organism>
<evidence type="ECO:0000256" key="10">
    <source>
        <dbReference type="ARBA" id="ARBA00022833"/>
    </source>
</evidence>
<dbReference type="Gene3D" id="1.10.10.1450">
    <property type="match status" value="1"/>
</dbReference>
<dbReference type="PANTHER" id="PTHR11533">
    <property type="entry name" value="PROTEASE M1 ZINC METALLOPROTEASE"/>
    <property type="match status" value="1"/>
</dbReference>
<dbReference type="GO" id="GO:0098552">
    <property type="term" value="C:side of membrane"/>
    <property type="evidence" value="ECO:0007669"/>
    <property type="project" value="UniProtKB-KW"/>
</dbReference>
<comment type="caution">
    <text evidence="23">The sequence shown here is derived from an EMBL/GenBank/DDBJ whole genome shotgun (WGS) entry which is preliminary data.</text>
</comment>
<evidence type="ECO:0000256" key="5">
    <source>
        <dbReference type="ARBA" id="ARBA00022622"/>
    </source>
</evidence>
<keyword evidence="12 18" id="KW-0472">Membrane</keyword>
<dbReference type="InterPro" id="IPR024571">
    <property type="entry name" value="ERAP1-like_C_dom"/>
</dbReference>
<keyword evidence="5" id="KW-0336">GPI-anchor</keyword>
<dbReference type="GO" id="GO:0006508">
    <property type="term" value="P:proteolysis"/>
    <property type="evidence" value="ECO:0007669"/>
    <property type="project" value="UniProtKB-KW"/>
</dbReference>
<name>A0AAN9U246_9HEMI</name>
<dbReference type="EMBL" id="JBBCAQ010000004">
    <property type="protein sequence ID" value="KAK7604304.1"/>
    <property type="molecule type" value="Genomic_DNA"/>
</dbReference>
<feature type="transmembrane region" description="Helical" evidence="18">
    <location>
        <begin position="2170"/>
        <end position="2191"/>
    </location>
</feature>
<keyword evidence="11" id="KW-0482">Metalloprotease</keyword>
<dbReference type="GO" id="GO:0003676">
    <property type="term" value="F:nucleic acid binding"/>
    <property type="evidence" value="ECO:0007669"/>
    <property type="project" value="InterPro"/>
</dbReference>
<dbReference type="Pfam" id="PF17900">
    <property type="entry name" value="Peptidase_M1_N"/>
    <property type="match status" value="2"/>
</dbReference>
<dbReference type="Pfam" id="PF11838">
    <property type="entry name" value="ERAP1_C"/>
    <property type="match status" value="2"/>
</dbReference>
<dbReference type="GO" id="GO:0005737">
    <property type="term" value="C:cytoplasm"/>
    <property type="evidence" value="ECO:0007669"/>
    <property type="project" value="TreeGrafter"/>
</dbReference>
<dbReference type="FunFam" id="1.10.390.10:FF:000013">
    <property type="entry name" value="Aminopeptidase N"/>
    <property type="match status" value="1"/>
</dbReference>
<feature type="domain" description="Mos1 transposase HTH" evidence="22">
    <location>
        <begin position="13"/>
        <end position="58"/>
    </location>
</feature>
<dbReference type="Proteomes" id="UP001367676">
    <property type="component" value="Unassembled WGS sequence"/>
</dbReference>
<evidence type="ECO:0000313" key="24">
    <source>
        <dbReference type="Proteomes" id="UP001367676"/>
    </source>
</evidence>
<dbReference type="InterPro" id="IPR027268">
    <property type="entry name" value="Peptidase_M4/M1_CTD_sf"/>
</dbReference>
<evidence type="ECO:0000259" key="20">
    <source>
        <dbReference type="Pfam" id="PF11838"/>
    </source>
</evidence>
<evidence type="ECO:0000256" key="6">
    <source>
        <dbReference type="ARBA" id="ARBA00022670"/>
    </source>
</evidence>
<proteinExistence type="inferred from homology"/>
<evidence type="ECO:0000256" key="7">
    <source>
        <dbReference type="ARBA" id="ARBA00022723"/>
    </source>
</evidence>
<evidence type="ECO:0000256" key="11">
    <source>
        <dbReference type="ARBA" id="ARBA00023049"/>
    </source>
</evidence>
<evidence type="ECO:0000259" key="22">
    <source>
        <dbReference type="Pfam" id="PF17906"/>
    </source>
</evidence>
<dbReference type="Pfam" id="PF01433">
    <property type="entry name" value="Peptidase_M1"/>
    <property type="match status" value="2"/>
</dbReference>
<dbReference type="Gene3D" id="2.60.40.1910">
    <property type="match status" value="2"/>
</dbReference>
<evidence type="ECO:0000256" key="14">
    <source>
        <dbReference type="ARBA" id="ARBA00023288"/>
    </source>
</evidence>
<dbReference type="GO" id="GO:0043171">
    <property type="term" value="P:peptide catabolic process"/>
    <property type="evidence" value="ECO:0007669"/>
    <property type="project" value="TreeGrafter"/>
</dbReference>
<dbReference type="Pfam" id="PF01359">
    <property type="entry name" value="Transposase_1"/>
    <property type="match status" value="1"/>
</dbReference>
<dbReference type="SUPFAM" id="SSF55486">
    <property type="entry name" value="Metalloproteases ('zincins'), catalytic domain"/>
    <property type="match status" value="2"/>
</dbReference>
<evidence type="ECO:0000256" key="9">
    <source>
        <dbReference type="ARBA" id="ARBA00022801"/>
    </source>
</evidence>
<dbReference type="FunFam" id="2.60.40.1910:FF:000008">
    <property type="entry name" value="Aminopeptidase"/>
    <property type="match status" value="1"/>
</dbReference>
<dbReference type="FunFam" id="1.10.390.10:FF:000006">
    <property type="entry name" value="Puromycin-sensitive aminopeptidase"/>
    <property type="match status" value="1"/>
</dbReference>
<feature type="domain" description="ERAP1-like C-terminal" evidence="20">
    <location>
        <begin position="869"/>
        <end position="1133"/>
    </location>
</feature>
<evidence type="ECO:0000259" key="21">
    <source>
        <dbReference type="Pfam" id="PF17900"/>
    </source>
</evidence>
<feature type="domain" description="Aminopeptidase N-like N-terminal" evidence="21">
    <location>
        <begin position="1224"/>
        <end position="1384"/>
    </location>
</feature>
<sequence>MEVPVSVYTNFEIRATIRFLTARGETAIKIYRQLCETYGEGCLDISRVRRWRRQFIEGRTSVDDEARSGRPSDSVTDAHIERVRQLLKEDSRLTLSELRSKMPIDCGRTSIRTIVYDKLRYRKLSARWVPKLLTDVHKNQRQGAALEFLSRYEAEGVDLLERIVTGDETWVYHYTPEQKIQSMQWCAPGEPAPKKAKTERVTAKIMATVFWDSHGILLIRYMPRKSTINSTAYCEVLRALRHEIGRKRPNLPQDQVILLHDNARPHTAQATQNQLKKFGWSIMTHPPYSPDLAPSDFHLFPALKRHLGGRRFTSDEEVKIASSNSAARAAAGFDSKMSIFRLPKTTKPLNYSLRIIPYYGTSSLFNGTVKISTKIIKESTEILLHSKDLIIDSVYMGCAASFKLDPVNEILRIEACKKLEANRTLELEISYHGFTNGTVGLYKSSYQIGRATKWVLATQFEPTFARMMFPSYDEPEYKAPIQLNIARLSHQTSVSNMPLLRSQYDNQITPRMWDVYFSTPPIATYLLAFAVFEYSCESNAENTIKVCTRENAIGDAFYAKTVSSKIISFMEEYTNKNFTLPRLQLITIPENYFGAMENWGLITFREKRMLYSEEVSSEKSLQAVLSTICHEISHQWFGDLVTPTWWDDVWLNEGFATFFENRLMDQLNPTWRMKDYAIIESKQRVLFEDQASLHHPVIANVKTPKEIEDIFDLISYHKGAAILRMLEHMVSPEIFQDSIQEYLNIGWDNYKGTVSSDILWSIFDQKVKELRKPLYSTVTKIMNKWTLNPGYPLLQVSKTTTKNTVKIEQVPYQSPRSFAPFTSTTTEWIIPVTYTRESYSDFNNTSPNFWLVPSNDGSMLGEILPPDEWIIFNIRATGYYRVNYHTENWRLLILQLLQQHEKIDVLNRAQLIDDSMALAIDHYIPYHIPFELMTYLDAEHDMLPWFSALNKLEYLYQLYETTEVGPLLKNYILKRIVHPYQRLGFGTKPNDDHQTKIGRSAILEIACRLEMPECLQESVLRYHKQAANLSKINPDIKKVVLCAAVNVLKKEPVWINLWSTYRKSNVAQEKEMILFALGCINDEEILTRYLYKLVNEYDQDISKQDRIQVFTAVFNRAKGINAGLQLIRRLLPAMMYGYMSVESVDTVVNMLHFMKHKITTQKQTSTLILAAVFLTTSVRCSPPFLAPTVQDGQLGELQQLDPYVDPKQYLEDQKAYRLPSNVIPKSYELNLVPHLSGDFKFTGDVKIKVLIAEETSIILLHSHTLDIHSVQVTRGSRIVESTYVLTPQTQMLNITLEATLSPESICFISIKFQGVLNDDLVGFYRSKYVSNGEIKWIATTQFEPTYARMAFPCFDEPRFRSEFSINIARYENVRTISNMPVKDVSFPMRGHDCLLAKNNYVVYVLETGHVSTCRIDEDRGSAFPPPKASGRRPARRPSLDNRVIDSFLTTPPMPTYLVAFIIGDIHFIANDVEKFRVWAREEAYKDGEYALAEVEGLHDHMVNYTRQQFVVPKLDLAAIPDFDAGAMENWGLTTYRETYVLYNDNTKSTRYREDVSSVVCHELSHQWFGNYVTIAWWDYLWLNEGFATFFQYFLVNEMNSHWRMMDRLVVEATHYALSIDGISVHHPLNALVNTPSEITSLFDGISYHKGAAIIRMIANFYEPYEDFRTTIRFYLKTRYEDGGLTTAQDFYDVLEAMRFYPFLKRPKILPDGLTMYAFVESFADQIGYPLLTVTRHTGTVGVDIRIKQTPYRSPRSTREIPDQTWVIPVSCAGRRKFHMDNAIPEFWVYTKEETIFENEVDEEEWYICNVQQTGYYRVNYDKENWNLISVQLLTAPEEIHPINRAQIMDDSFTFALDEKLSFSTAINLLSYLKYERDPIPWYTALQKLQLLFTQFEVTAVGDDLKRFAKDMLCNYFDLIGFDEKPEHEHSTNALRRLLTRVSCDLEVSHCVKRALELYYGNDDLGKISGDVMEAVLCTALRKNSSMATWNRLWKFHKETNIVAEKETVLSTIGCATNEDLHKKYLFKLIDDEDADIRSQNHGLVFKSVLRYYRGVTSTLNFIKEIIPKMSMLEHLLKNARAFLKDCGSRRTFFTPHHHDHHNPSPSLDQTIKEAEKLDQEKYGDITASLKRTKTRALTNIRDNERRVPELSMAMNNYVKRAKPVPDKSSGASGFSISILFLSSVAFVTLLIKI</sequence>
<keyword evidence="3" id="KW-0031">Aminopeptidase</keyword>
<keyword evidence="6" id="KW-0645">Protease</keyword>
<dbReference type="InterPro" id="IPR050344">
    <property type="entry name" value="Peptidase_M1_aminopeptidases"/>
</dbReference>
<evidence type="ECO:0000256" key="3">
    <source>
        <dbReference type="ARBA" id="ARBA00022438"/>
    </source>
</evidence>
<gene>
    <name evidence="23" type="ORF">V9T40_004577</name>
</gene>
<comment type="similarity">
    <text evidence="2">Belongs to the peptidase M1 family.</text>
</comment>
<feature type="domain" description="Peptidase M1 membrane alanine aminopeptidase" evidence="19">
    <location>
        <begin position="559"/>
        <end position="785"/>
    </location>
</feature>
<evidence type="ECO:0000256" key="18">
    <source>
        <dbReference type="SAM" id="Phobius"/>
    </source>
</evidence>
<evidence type="ECO:0000256" key="1">
    <source>
        <dbReference type="ARBA" id="ARBA00004609"/>
    </source>
</evidence>
<dbReference type="InterPro" id="IPR001888">
    <property type="entry name" value="Transposase_1"/>
</dbReference>
<protein>
    <submittedName>
        <fullName evidence="23">Uncharacterized protein</fullName>
    </submittedName>
</protein>
<evidence type="ECO:0000256" key="17">
    <source>
        <dbReference type="PIRSR" id="PIRSR634016-4"/>
    </source>
</evidence>
<dbReference type="InterPro" id="IPR034016">
    <property type="entry name" value="M1_APN-typ"/>
</dbReference>
<keyword evidence="8" id="KW-0732">Signal</keyword>
<dbReference type="InterPro" id="IPR036397">
    <property type="entry name" value="RNaseH_sf"/>
</dbReference>
<evidence type="ECO:0000256" key="8">
    <source>
        <dbReference type="ARBA" id="ARBA00022729"/>
    </source>
</evidence>
<dbReference type="PANTHER" id="PTHR11533:SF301">
    <property type="entry name" value="AMINOPEPTIDASE"/>
    <property type="match status" value="1"/>
</dbReference>
<keyword evidence="7 16" id="KW-0479">Metal-binding</keyword>
<comment type="cofactor">
    <cofactor evidence="16">
        <name>Zn(2+)</name>
        <dbReference type="ChEBI" id="CHEBI:29105"/>
    </cofactor>
    <text evidence="16">Binds 1 zinc ion per subunit.</text>
</comment>
<dbReference type="GO" id="GO:0005615">
    <property type="term" value="C:extracellular space"/>
    <property type="evidence" value="ECO:0007669"/>
    <property type="project" value="TreeGrafter"/>
</dbReference>
<comment type="subcellular location">
    <subcellularLocation>
        <location evidence="1">Cell membrane</location>
        <topology evidence="1">Lipid-anchor</topology>
        <topology evidence="1">GPI-anchor</topology>
    </subcellularLocation>
</comment>
<evidence type="ECO:0000256" key="16">
    <source>
        <dbReference type="PIRSR" id="PIRSR634016-3"/>
    </source>
</evidence>
<evidence type="ECO:0000313" key="23">
    <source>
        <dbReference type="EMBL" id="KAK7604304.1"/>
    </source>
</evidence>
<dbReference type="InterPro" id="IPR042097">
    <property type="entry name" value="Aminopeptidase_N-like_N_sf"/>
</dbReference>
<evidence type="ECO:0000256" key="4">
    <source>
        <dbReference type="ARBA" id="ARBA00022475"/>
    </source>
</evidence>
<keyword evidence="10 16" id="KW-0862">Zinc</keyword>
<dbReference type="Pfam" id="PF17906">
    <property type="entry name" value="HTH_48"/>
    <property type="match status" value="1"/>
</dbReference>
<feature type="binding site" evidence="16">
    <location>
        <position position="653"/>
    </location>
    <ligand>
        <name>Zn(2+)</name>
        <dbReference type="ChEBI" id="CHEBI:29105"/>
        <note>catalytic</note>
    </ligand>
</feature>
<feature type="domain" description="Peptidase M1 membrane alanine aminopeptidase" evidence="19">
    <location>
        <begin position="1497"/>
        <end position="1695"/>
    </location>
</feature>
<dbReference type="Gene3D" id="1.25.50.20">
    <property type="match status" value="2"/>
</dbReference>
<feature type="domain" description="Aminopeptidase N-like N-terminal" evidence="21">
    <location>
        <begin position="347"/>
        <end position="526"/>
    </location>
</feature>
<keyword evidence="13" id="KW-0325">Glycoprotein</keyword>
<evidence type="ECO:0000256" key="2">
    <source>
        <dbReference type="ARBA" id="ARBA00010136"/>
    </source>
</evidence>
<dbReference type="Gene3D" id="1.10.390.10">
    <property type="entry name" value="Neutral Protease Domain 2"/>
    <property type="match status" value="2"/>
</dbReference>
<feature type="active site" description="Proton acceptor" evidence="15">
    <location>
        <position position="631"/>
    </location>
</feature>
<dbReference type="GO" id="GO:0070006">
    <property type="term" value="F:metalloaminopeptidase activity"/>
    <property type="evidence" value="ECO:0007669"/>
    <property type="project" value="TreeGrafter"/>
</dbReference>
<feature type="binding site" evidence="16">
    <location>
        <position position="634"/>
    </location>
    <ligand>
        <name>Zn(2+)</name>
        <dbReference type="ChEBI" id="CHEBI:29105"/>
        <note>catalytic</note>
    </ligand>
</feature>
<reference evidence="23 24" key="1">
    <citation type="submission" date="2024-03" db="EMBL/GenBank/DDBJ databases">
        <title>Adaptation during the transition from Ophiocordyceps entomopathogen to insect associate is accompanied by gene loss and intensified selection.</title>
        <authorList>
            <person name="Ward C.M."/>
            <person name="Onetto C.A."/>
            <person name="Borneman A.R."/>
        </authorList>
    </citation>
    <scope>NUCLEOTIDE SEQUENCE [LARGE SCALE GENOMIC DNA]</scope>
    <source>
        <strain evidence="23">AWRI1</strain>
        <tissue evidence="23">Single Adult Female</tissue>
    </source>
</reference>
<evidence type="ECO:0000256" key="13">
    <source>
        <dbReference type="ARBA" id="ARBA00023180"/>
    </source>
</evidence>
<feature type="site" description="Transition state stabilizer" evidence="17">
    <location>
        <position position="716"/>
    </location>
</feature>
<evidence type="ECO:0000259" key="19">
    <source>
        <dbReference type="Pfam" id="PF01433"/>
    </source>
</evidence>
<keyword evidence="4" id="KW-1003">Cell membrane</keyword>
<keyword evidence="14" id="KW-0449">Lipoprotein</keyword>